<evidence type="ECO:0000256" key="1">
    <source>
        <dbReference type="SAM" id="SignalP"/>
    </source>
</evidence>
<dbReference type="Proteomes" id="UP000032427">
    <property type="component" value="Chromosome 1"/>
</dbReference>
<feature type="signal peptide" evidence="1">
    <location>
        <begin position="1"/>
        <end position="22"/>
    </location>
</feature>
<keyword evidence="3" id="KW-1185">Reference proteome</keyword>
<feature type="chain" id="PRO_5001857771" evidence="1">
    <location>
        <begin position="23"/>
        <end position="191"/>
    </location>
</feature>
<name>A0A090IKT2_9GAMM</name>
<dbReference type="EMBL" id="LN554846">
    <property type="protein sequence ID" value="CED70902.1"/>
    <property type="molecule type" value="Genomic_DNA"/>
</dbReference>
<keyword evidence="2" id="KW-0449">Lipoprotein</keyword>
<dbReference type="OrthoDB" id="9179113at2"/>
<evidence type="ECO:0000313" key="3">
    <source>
        <dbReference type="Proteomes" id="UP000032427"/>
    </source>
</evidence>
<organism evidence="2 3">
    <name type="scientific">Aliivibrio wodanis</name>
    <dbReference type="NCBI Taxonomy" id="80852"/>
    <lineage>
        <taxon>Bacteria</taxon>
        <taxon>Pseudomonadati</taxon>
        <taxon>Pseudomonadota</taxon>
        <taxon>Gammaproteobacteria</taxon>
        <taxon>Vibrionales</taxon>
        <taxon>Vibrionaceae</taxon>
        <taxon>Aliivibrio</taxon>
    </lineage>
</organism>
<accession>A0A090IKT2</accession>
<dbReference type="KEGG" id="awd:AWOD_I_0809"/>
<keyword evidence="1" id="KW-0732">Signal</keyword>
<reference evidence="3" key="1">
    <citation type="submission" date="2014-09" db="EMBL/GenBank/DDBJ databases">
        <authorList>
            <person name="Hjerde E."/>
        </authorList>
    </citation>
    <scope>NUCLEOTIDE SEQUENCE [LARGE SCALE GENOMIC DNA]</scope>
    <source>
        <strain evidence="3">06/09/139</strain>
    </source>
</reference>
<dbReference type="STRING" id="80852.AWOD_I_0809"/>
<dbReference type="HOGENOM" id="CLU_122309_0_0_6"/>
<dbReference type="AlphaFoldDB" id="A0A090IKT2"/>
<dbReference type="GeneID" id="28540378"/>
<protein>
    <submittedName>
        <fullName evidence="2">Putative lipoprotein</fullName>
    </submittedName>
</protein>
<dbReference type="PROSITE" id="PS51257">
    <property type="entry name" value="PROKAR_LIPOPROTEIN"/>
    <property type="match status" value="1"/>
</dbReference>
<dbReference type="PATRIC" id="fig|80852.17.peg.822"/>
<gene>
    <name evidence="2" type="ORF">AWOD_I_0809</name>
</gene>
<sequence>MLFKKPLMLTTGLLLLSGCASVMTLTDKQSGEDLFQTNKPVYTLVNLHPDEQRAKLYSVNYQQAGLIPLCTQVNIVNATNKRLTFTVDKTEKQYSFDKHRSSPDFAKYLSNYFGTECNTSKVKKLSAIDQQGIKDGIAKKGMTKEGIKYAIGFPPEHKTPDLNSDEWLYWKNRFNTFRVEFKNNRVANIVD</sequence>
<evidence type="ECO:0000313" key="2">
    <source>
        <dbReference type="EMBL" id="CED70902.1"/>
    </source>
</evidence>
<proteinExistence type="predicted"/>